<dbReference type="Pfam" id="PF07261">
    <property type="entry name" value="DnaB_2"/>
    <property type="match status" value="1"/>
</dbReference>
<feature type="region of interest" description="Disordered" evidence="2">
    <location>
        <begin position="221"/>
        <end position="298"/>
    </location>
</feature>
<proteinExistence type="inferred from homology"/>
<feature type="compositionally biased region" description="Basic and acidic residues" evidence="2">
    <location>
        <begin position="159"/>
        <end position="182"/>
    </location>
</feature>
<organism evidence="4 5">
    <name type="scientific">Ammonifex degensii (strain DSM 10501 / KC4)</name>
    <dbReference type="NCBI Taxonomy" id="429009"/>
    <lineage>
        <taxon>Bacteria</taxon>
        <taxon>Bacillati</taxon>
        <taxon>Bacillota</taxon>
        <taxon>Clostridia</taxon>
        <taxon>Thermoanaerobacterales</taxon>
        <taxon>Thermoanaerobacteraceae</taxon>
        <taxon>Ammonifex</taxon>
    </lineage>
</organism>
<feature type="compositionally biased region" description="Polar residues" evidence="2">
    <location>
        <begin position="224"/>
        <end position="236"/>
    </location>
</feature>
<evidence type="ECO:0000256" key="2">
    <source>
        <dbReference type="SAM" id="MobiDB-lite"/>
    </source>
</evidence>
<dbReference type="STRING" id="429009.Adeg_0703"/>
<dbReference type="RefSeq" id="WP_015738728.1">
    <property type="nucleotide sequence ID" value="NC_013385.1"/>
</dbReference>
<evidence type="ECO:0000259" key="3">
    <source>
        <dbReference type="Pfam" id="PF07261"/>
    </source>
</evidence>
<dbReference type="Proteomes" id="UP000002620">
    <property type="component" value="Chromosome"/>
</dbReference>
<sequence length="409" mass="46060">MQRLKRAVIKEELVALTGDTLEALILNQFIYWSERVEDFDRFIQEEKERAEQEGIELNFPLTGGWITKKMSELKEELMVAESEATIKRKVQSLVDKGYLEKRQNPLYKWDRTLQYRVNLVKIAQDLSKLGYHLEGYKADLGFISKDPGTGPHSGSFSSVHRERSKVQNELSRVHGEPSKVHGELSSAHGEPSSAHPATFNSETTAEITTETTAENLLLDAAADKNNSPDLNYSPVGNNREELRKNGQEIPVPSQEERAAERAARNGEKPGSFSPTVYQKHPPESNSSPEETAPVPEDEGLYSPAFAELYRLFEGEFGRPLSPLEAEHVAKLAAGHPPELVKEALSRAVAAGRPRINYVRGILESWRRLNLRTLREVLEHEKAEERRKGEKKDGAAEDKKKALIRSLYLS</sequence>
<name>C9RC73_AMMDK</name>
<dbReference type="eggNOG" id="COG3935">
    <property type="taxonomic scope" value="Bacteria"/>
</dbReference>
<comment type="similarity">
    <text evidence="1">Belongs to the DnaB/DnaD family.</text>
</comment>
<dbReference type="EMBL" id="CP001785">
    <property type="protein sequence ID" value="ACX51850.1"/>
    <property type="molecule type" value="Genomic_DNA"/>
</dbReference>
<gene>
    <name evidence="4" type="ordered locus">Adeg_0703</name>
</gene>
<accession>C9RC73</accession>
<dbReference type="NCBIfam" id="TIGR01446">
    <property type="entry name" value="DnaD_dom"/>
    <property type="match status" value="1"/>
</dbReference>
<dbReference type="Gene3D" id="1.10.10.630">
    <property type="entry name" value="DnaD domain-like"/>
    <property type="match status" value="1"/>
</dbReference>
<evidence type="ECO:0000256" key="1">
    <source>
        <dbReference type="ARBA" id="ARBA00093462"/>
    </source>
</evidence>
<feature type="domain" description="DnaB/C C-terminal" evidence="3">
    <location>
        <begin position="309"/>
        <end position="380"/>
    </location>
</feature>
<dbReference type="InterPro" id="IPR006343">
    <property type="entry name" value="DnaB/C_C"/>
</dbReference>
<dbReference type="AlphaFoldDB" id="C9RC73"/>
<evidence type="ECO:0000313" key="4">
    <source>
        <dbReference type="EMBL" id="ACX51850.1"/>
    </source>
</evidence>
<dbReference type="KEGG" id="adg:Adeg_0703"/>
<reference evidence="4 5" key="1">
    <citation type="submission" date="2009-10" db="EMBL/GenBank/DDBJ databases">
        <title>Complete sequence of chromosome of Ammonifex degensii KC4.</title>
        <authorList>
            <consortium name="US DOE Joint Genome Institute"/>
            <person name="Kerfeld C."/>
            <person name="Goodner B."/>
            <person name="Huber H."/>
            <person name="Stetter K."/>
            <person name="Lucas S."/>
            <person name="Copeland A."/>
            <person name="Lapidus A."/>
            <person name="Glavina del Rio T."/>
            <person name="Dalin E."/>
            <person name="Tice H."/>
            <person name="Bruce D."/>
            <person name="Goodwin L."/>
            <person name="Pitluck S."/>
            <person name="Saunders E."/>
            <person name="Brettin T."/>
            <person name="Detter J.C."/>
            <person name="Han C."/>
            <person name="Larimer F."/>
            <person name="Land M."/>
            <person name="Hauser L."/>
            <person name="Kyrpides N."/>
            <person name="Ovchinnikova G."/>
            <person name="Richardson P."/>
        </authorList>
    </citation>
    <scope>NUCLEOTIDE SEQUENCE [LARGE SCALE GENOMIC DNA]</scope>
    <source>
        <strain evidence="5">DSM 10501 / KC4</strain>
    </source>
</reference>
<feature type="compositionally biased region" description="Basic and acidic residues" evidence="2">
    <location>
        <begin position="254"/>
        <end position="267"/>
    </location>
</feature>
<keyword evidence="5" id="KW-1185">Reference proteome</keyword>
<dbReference type="InterPro" id="IPR034829">
    <property type="entry name" value="DnaD-like_sf"/>
</dbReference>
<dbReference type="InterPro" id="IPR053162">
    <property type="entry name" value="DnaD"/>
</dbReference>
<dbReference type="SUPFAM" id="SSF158499">
    <property type="entry name" value="DnaD domain-like"/>
    <property type="match status" value="1"/>
</dbReference>
<feature type="region of interest" description="Disordered" evidence="2">
    <location>
        <begin position="147"/>
        <end position="200"/>
    </location>
</feature>
<dbReference type="PANTHER" id="PTHR37293">
    <property type="entry name" value="PHAGE REPLICATION PROTEIN-RELATED"/>
    <property type="match status" value="1"/>
</dbReference>
<protein>
    <submittedName>
        <fullName evidence="4">Primosome, DnaD subunit</fullName>
    </submittedName>
</protein>
<evidence type="ECO:0000313" key="5">
    <source>
        <dbReference type="Proteomes" id="UP000002620"/>
    </source>
</evidence>
<dbReference type="OrthoDB" id="1652900at2"/>
<dbReference type="HOGENOM" id="CLU_672018_0_0_9"/>
<feature type="region of interest" description="Disordered" evidence="2">
    <location>
        <begin position="379"/>
        <end position="398"/>
    </location>
</feature>
<dbReference type="PANTHER" id="PTHR37293:SF6">
    <property type="entry name" value="DNA REPLICATION PROTEIN DNAD"/>
    <property type="match status" value="1"/>
</dbReference>